<keyword evidence="4" id="KW-1185">Reference proteome</keyword>
<dbReference type="InterPro" id="IPR025841">
    <property type="entry name" value="CP_ATPgrasp_2"/>
</dbReference>
<dbReference type="STRING" id="631362.Thi970DRAFT_03030"/>
<organism evidence="3 4">
    <name type="scientific">Thiorhodovibrio frisius</name>
    <dbReference type="NCBI Taxonomy" id="631362"/>
    <lineage>
        <taxon>Bacteria</taxon>
        <taxon>Pseudomonadati</taxon>
        <taxon>Pseudomonadota</taxon>
        <taxon>Gammaproteobacteria</taxon>
        <taxon>Chromatiales</taxon>
        <taxon>Chromatiaceae</taxon>
        <taxon>Thiorhodovibrio</taxon>
    </lineage>
</organism>
<dbReference type="Pfam" id="PF04168">
    <property type="entry name" value="Alpha-E"/>
    <property type="match status" value="1"/>
</dbReference>
<dbReference type="AlphaFoldDB" id="H8Z2Q5"/>
<dbReference type="HOGENOM" id="CLU_013951_0_0_6"/>
<evidence type="ECO:0000313" key="3">
    <source>
        <dbReference type="EMBL" id="EIC22748.1"/>
    </source>
</evidence>
<dbReference type="PANTHER" id="PTHR34595">
    <property type="entry name" value="BLR5612 PROTEIN"/>
    <property type="match status" value="1"/>
</dbReference>
<dbReference type="Gene3D" id="3.30.1490.270">
    <property type="match status" value="1"/>
</dbReference>
<dbReference type="PANTHER" id="PTHR34595:SF2">
    <property type="entry name" value="BLR2978 PROTEIN"/>
    <property type="match status" value="1"/>
</dbReference>
<name>H8Z2Q5_9GAMM</name>
<reference evidence="3 4" key="2">
    <citation type="submission" date="2011-11" db="EMBL/GenBank/DDBJ databases">
        <authorList>
            <consortium name="US DOE Joint Genome Institute"/>
            <person name="Lucas S."/>
            <person name="Han J."/>
            <person name="Lapidus A."/>
            <person name="Cheng J.-F."/>
            <person name="Goodwin L."/>
            <person name="Pitluck S."/>
            <person name="Peters L."/>
            <person name="Ovchinnikova G."/>
            <person name="Zhang X."/>
            <person name="Detter J.C."/>
            <person name="Han C."/>
            <person name="Tapia R."/>
            <person name="Land M."/>
            <person name="Hauser L."/>
            <person name="Kyrpides N."/>
            <person name="Ivanova N."/>
            <person name="Pagani I."/>
            <person name="Vogl K."/>
            <person name="Liu Z."/>
            <person name="Overmann J."/>
            <person name="Frigaard N.-U."/>
            <person name="Bryant D."/>
            <person name="Woyke T."/>
        </authorList>
    </citation>
    <scope>NUCLEOTIDE SEQUENCE [LARGE SCALE GENOMIC DNA]</scope>
    <source>
        <strain evidence="3 4">970</strain>
    </source>
</reference>
<feature type="domain" description="Circularly permuted ATP-grasp type 2" evidence="2">
    <location>
        <begin position="102"/>
        <end position="478"/>
    </location>
</feature>
<evidence type="ECO:0000259" key="1">
    <source>
        <dbReference type="Pfam" id="PF04168"/>
    </source>
</evidence>
<gene>
    <name evidence="3" type="ORF">Thi970DRAFT_03030</name>
</gene>
<reference evidence="4" key="1">
    <citation type="submission" date="2011-06" db="EMBL/GenBank/DDBJ databases">
        <authorList>
            <consortium name="US DOE Joint Genome Institute (JGI-PGF)"/>
            <person name="Lucas S."/>
            <person name="Han J."/>
            <person name="Lapidus A."/>
            <person name="Cheng J.-F."/>
            <person name="Goodwin L."/>
            <person name="Pitluck S."/>
            <person name="Peters L."/>
            <person name="Land M.L."/>
            <person name="Hauser L."/>
            <person name="Vogl K."/>
            <person name="Liu Z."/>
            <person name="Overmann J."/>
            <person name="Frigaard N.-U."/>
            <person name="Bryant D.A."/>
            <person name="Woyke T.J."/>
        </authorList>
    </citation>
    <scope>NUCLEOTIDE SEQUENCE [LARGE SCALE GENOMIC DNA]</scope>
    <source>
        <strain evidence="4">970</strain>
    </source>
</reference>
<dbReference type="SUPFAM" id="SSF56059">
    <property type="entry name" value="Glutathione synthetase ATP-binding domain-like"/>
    <property type="match status" value="1"/>
</dbReference>
<sequence length="882" mass="97320">MSAIDPVTATALASAAGDANEPSNLLDHYLPLPSSFDEMRAGDGRLRPHWQYLLESLRTLGPNSIAARSREARRLVRDNGVTYNVYGDPRGMSRPWELDPIPLLVRGDEWADLERGLNQRAELLNQILVDLHGPRQLVRKGLIPPELIDGYPGYLLPCVGAEVADNQPLVLYGADLTRDGQGRWYVLDDRAQSPSGAGYALENRVVLSRVLPSLFRDSHVHRLAGFFRAVRRALGRLAPGEPDEARIALMTPGPSNEAYFEHAYLANYLGYGLVQGSDLSVRDGALWLRTLGRLERIDALIRRVDDLWCDPLELREDSLLGVPGVLAAVRAGNLTVANALGSGVLEHPGLFSLLPRLCQHLLGEELQLPQRGTWWCGDPEAQKQVIDNLSQLAIRQTGGLGSPRSWLGKDLSGPERAALITTIRAEPAFFVGQEVTKPSTTPAYIEGRLQPRPFVLRSFLVADQDGYVVMPGGLSRVALNQSTPIVSNQLGGLGKDTWVLATEPERQESLVVPGERGAPAIVQESEVSSRVADNLFWIGRYTERAEGLVRLLRVTLIKLGDRFNFEPEVNNSCCLNLLLQALTYQSQTYPGFVGDGAEQRLAQPTEEMLSLITNAERAGALPQTLQALGQAAWSVRDRLSNDTWRVVNAIEKSLHALTEHQPQALNGVLDVLDPLVTFLVAFAALTNENMTHNEGWHFLEAGRRLERGRDIAALLRATLVPVSGEPDETLAIEAVLGVTDSLITYRRRYRAGTRVGALLDLVCQDETNPRSLAFQLVQLQKLVDDMPRTQNQPERSQAQKIMLRLVTDLRLAELDQLSQAAPAADNVQPQRDALYRLLTGIENGLAGLSNALTAQYFRHEEQPHYLIDPRGNYEPPTDGSRT</sequence>
<dbReference type="Proteomes" id="UP000002964">
    <property type="component" value="Unassembled WGS sequence"/>
</dbReference>
<dbReference type="EMBL" id="JH603169">
    <property type="protein sequence ID" value="EIC22748.1"/>
    <property type="molecule type" value="Genomic_DNA"/>
</dbReference>
<protein>
    <submittedName>
        <fullName evidence="3">Uncharacterized protein</fullName>
    </submittedName>
</protein>
<evidence type="ECO:0000313" key="4">
    <source>
        <dbReference type="Proteomes" id="UP000002964"/>
    </source>
</evidence>
<feature type="domain" description="DUF403" evidence="1">
    <location>
        <begin position="528"/>
        <end position="857"/>
    </location>
</feature>
<dbReference type="eggNOG" id="COG2308">
    <property type="taxonomic scope" value="Bacteria"/>
</dbReference>
<dbReference type="RefSeq" id="WP_009149755.1">
    <property type="nucleotide sequence ID" value="NZ_CP121471.1"/>
</dbReference>
<dbReference type="eggNOG" id="COG2307">
    <property type="taxonomic scope" value="Bacteria"/>
</dbReference>
<proteinExistence type="predicted"/>
<dbReference type="Pfam" id="PF14403">
    <property type="entry name" value="CP_ATPgrasp_2"/>
    <property type="match status" value="1"/>
</dbReference>
<dbReference type="OrthoDB" id="9804079at2"/>
<accession>H8Z2Q5</accession>
<dbReference type="Gene3D" id="3.40.50.11290">
    <property type="match status" value="1"/>
</dbReference>
<dbReference type="InterPro" id="IPR007296">
    <property type="entry name" value="DUF403"/>
</dbReference>
<dbReference type="InterPro" id="IPR051680">
    <property type="entry name" value="ATP-dep_Glu-Cys_Ligase-2"/>
</dbReference>
<evidence type="ECO:0000259" key="2">
    <source>
        <dbReference type="Pfam" id="PF14403"/>
    </source>
</evidence>